<dbReference type="InterPro" id="IPR033177">
    <property type="entry name" value="PSD-B"/>
</dbReference>
<comment type="pathway">
    <text evidence="1">Lipid metabolism.</text>
</comment>
<comment type="catalytic activity">
    <reaction evidence="12">
        <text>a 1,2-diacyl-sn-glycero-3-phospho-L-serine + H(+) = a 1,2-diacyl-sn-glycero-3-phosphoethanolamine + CO2</text>
        <dbReference type="Rhea" id="RHEA:20828"/>
        <dbReference type="ChEBI" id="CHEBI:15378"/>
        <dbReference type="ChEBI" id="CHEBI:16526"/>
        <dbReference type="ChEBI" id="CHEBI:57262"/>
        <dbReference type="ChEBI" id="CHEBI:64612"/>
        <dbReference type="EC" id="4.1.1.65"/>
    </reaction>
</comment>
<dbReference type="UniPathway" id="UPA00558">
    <property type="reaction ID" value="UER00616"/>
</dbReference>
<dbReference type="EMBL" id="AFAY01000005">
    <property type="protein sequence ID" value="EGF11986.1"/>
    <property type="molecule type" value="Genomic_DNA"/>
</dbReference>
<gene>
    <name evidence="12 13" type="primary">psd</name>
    <name evidence="13" type="ORF">HMPREF9123_0305</name>
</gene>
<dbReference type="Pfam" id="PF02666">
    <property type="entry name" value="PS_Dcarbxylase"/>
    <property type="match status" value="1"/>
</dbReference>
<keyword evidence="11 12" id="KW-0670">Pyruvate</keyword>
<evidence type="ECO:0000256" key="10">
    <source>
        <dbReference type="ARBA" id="ARBA00023264"/>
    </source>
</evidence>
<dbReference type="GO" id="GO:0006646">
    <property type="term" value="P:phosphatidylethanolamine biosynthetic process"/>
    <property type="evidence" value="ECO:0007669"/>
    <property type="project" value="UniProtKB-UniRule"/>
</dbReference>
<evidence type="ECO:0000313" key="13">
    <source>
        <dbReference type="EMBL" id="EGF11986.1"/>
    </source>
</evidence>
<keyword evidence="6 12" id="KW-0472">Membrane</keyword>
<reference evidence="13 14" key="1">
    <citation type="submission" date="2011-02" db="EMBL/GenBank/DDBJ databases">
        <authorList>
            <person name="Muzny D."/>
            <person name="Qin X."/>
            <person name="Deng J."/>
            <person name="Jiang H."/>
            <person name="Liu Y."/>
            <person name="Qu J."/>
            <person name="Song X.-Z."/>
            <person name="Zhang L."/>
            <person name="Thornton R."/>
            <person name="Coyle M."/>
            <person name="Francisco L."/>
            <person name="Jackson L."/>
            <person name="Javaid M."/>
            <person name="Korchina V."/>
            <person name="Kovar C."/>
            <person name="Mata R."/>
            <person name="Mathew T."/>
            <person name="Ngo R."/>
            <person name="Nguyen L."/>
            <person name="Nguyen N."/>
            <person name="Okwuonu G."/>
            <person name="Ongeri F."/>
            <person name="Pham C."/>
            <person name="Simmons D."/>
            <person name="Wilczek-Boney K."/>
            <person name="Hale W."/>
            <person name="Jakkamsetti A."/>
            <person name="Pham P."/>
            <person name="Ruth R."/>
            <person name="San Lucas F."/>
            <person name="Warren J."/>
            <person name="Zhang J."/>
            <person name="Zhao Z."/>
            <person name="Zhou C."/>
            <person name="Zhu D."/>
            <person name="Lee S."/>
            <person name="Bess C."/>
            <person name="Blankenburg K."/>
            <person name="Forbes L."/>
            <person name="Fu Q."/>
            <person name="Gubbala S."/>
            <person name="Hirani K."/>
            <person name="Jayaseelan J.C."/>
            <person name="Lara F."/>
            <person name="Munidasa M."/>
            <person name="Palculict T."/>
            <person name="Patil S."/>
            <person name="Pu L.-L."/>
            <person name="Saada N."/>
            <person name="Tang L."/>
            <person name="Weissenberger G."/>
            <person name="Zhu Y."/>
            <person name="Hemphill L."/>
            <person name="Shang Y."/>
            <person name="Youmans B."/>
            <person name="Ayvaz T."/>
            <person name="Ross M."/>
            <person name="Santibanez J."/>
            <person name="Aqrawi P."/>
            <person name="Gross S."/>
            <person name="Joshi V."/>
            <person name="Fowler G."/>
            <person name="Nazareth L."/>
            <person name="Reid J."/>
            <person name="Worley K."/>
            <person name="Petrosino J."/>
            <person name="Highlander S."/>
            <person name="Gibbs R."/>
        </authorList>
    </citation>
    <scope>NUCLEOTIDE SEQUENCE [LARGE SCALE GENOMIC DNA]</scope>
    <source>
        <strain evidence="13 14">ATCC BAA-1200</strain>
    </source>
</reference>
<evidence type="ECO:0000256" key="6">
    <source>
        <dbReference type="ARBA" id="ARBA00023136"/>
    </source>
</evidence>
<feature type="chain" id="PRO_5023248310" description="Phosphatidylserine decarboxylase beta chain" evidence="12">
    <location>
        <begin position="1"/>
        <end position="263"/>
    </location>
</feature>
<feature type="chain" id="PRO_5023248309" description="Phosphatidylserine decarboxylase alpha chain" evidence="12">
    <location>
        <begin position="264"/>
        <end position="300"/>
    </location>
</feature>
<keyword evidence="8 12" id="KW-0594">Phospholipid biosynthesis</keyword>
<dbReference type="PANTHER" id="PTHR10067">
    <property type="entry name" value="PHOSPHATIDYLSERINE DECARBOXYLASE"/>
    <property type="match status" value="1"/>
</dbReference>
<name>F2B9A2_9NEIS</name>
<dbReference type="PANTHER" id="PTHR10067:SF6">
    <property type="entry name" value="PHOSPHATIDYLSERINE DECARBOXYLASE PROENZYME, MITOCHONDRIAL"/>
    <property type="match status" value="1"/>
</dbReference>
<evidence type="ECO:0000313" key="14">
    <source>
        <dbReference type="Proteomes" id="UP000004105"/>
    </source>
</evidence>
<comment type="function">
    <text evidence="12">Catalyzes the formation of phosphatidylethanolamine (PtdEtn) from phosphatidylserine (PtdSer).</text>
</comment>
<dbReference type="RefSeq" id="WP_007341318.1">
    <property type="nucleotide sequence ID" value="NZ_GL878494.1"/>
</dbReference>
<feature type="site" description="Cleavage (non-hydrolytic); by autocatalysis" evidence="12">
    <location>
        <begin position="263"/>
        <end position="264"/>
    </location>
</feature>
<dbReference type="STRING" id="267212.GCA_001063965_01228"/>
<keyword evidence="4 12" id="KW-0210">Decarboxylase</keyword>
<evidence type="ECO:0000256" key="12">
    <source>
        <dbReference type="HAMAP-Rule" id="MF_00662"/>
    </source>
</evidence>
<organism evidence="13 14">
    <name type="scientific">Neisseria bacilliformis ATCC BAA-1200</name>
    <dbReference type="NCBI Taxonomy" id="888742"/>
    <lineage>
        <taxon>Bacteria</taxon>
        <taxon>Pseudomonadati</taxon>
        <taxon>Pseudomonadota</taxon>
        <taxon>Betaproteobacteria</taxon>
        <taxon>Neisseriales</taxon>
        <taxon>Neisseriaceae</taxon>
        <taxon>Neisseria</taxon>
    </lineage>
</organism>
<evidence type="ECO:0000256" key="2">
    <source>
        <dbReference type="ARBA" id="ARBA00022475"/>
    </source>
</evidence>
<dbReference type="Proteomes" id="UP000004105">
    <property type="component" value="Unassembled WGS sequence"/>
</dbReference>
<dbReference type="HAMAP" id="MF_00662">
    <property type="entry name" value="PS_decarb_PSD_B_type1"/>
    <property type="match status" value="1"/>
</dbReference>
<keyword evidence="14" id="KW-1185">Reference proteome</keyword>
<comment type="caution">
    <text evidence="13">The sequence shown here is derived from an EMBL/GenBank/DDBJ whole genome shotgun (WGS) entry which is preliminary data.</text>
</comment>
<protein>
    <recommendedName>
        <fullName evidence="12">Phosphatidylserine decarboxylase proenzyme</fullName>
        <ecNumber evidence="12">4.1.1.65</ecNumber>
    </recommendedName>
    <component>
        <recommendedName>
            <fullName evidence="12">Phosphatidylserine decarboxylase alpha chain</fullName>
        </recommendedName>
    </component>
    <component>
        <recommendedName>
            <fullName evidence="12">Phosphatidylserine decarboxylase beta chain</fullName>
        </recommendedName>
    </component>
</protein>
<evidence type="ECO:0000256" key="7">
    <source>
        <dbReference type="ARBA" id="ARBA00023145"/>
    </source>
</evidence>
<evidence type="ECO:0000256" key="1">
    <source>
        <dbReference type="ARBA" id="ARBA00005189"/>
    </source>
</evidence>
<feature type="modified residue" description="Pyruvic acid (Ser); by autocatalysis" evidence="12">
    <location>
        <position position="264"/>
    </location>
</feature>
<feature type="active site" description="Charge relay system; for autoendoproteolytic cleavage activity" evidence="12">
    <location>
        <position position="158"/>
    </location>
</feature>
<dbReference type="HOGENOM" id="CLU_029061_4_1_4"/>
<comment type="cofactor">
    <cofactor evidence="12">
        <name>pyruvate</name>
        <dbReference type="ChEBI" id="CHEBI:15361"/>
    </cofactor>
    <text evidence="12">Binds 1 pyruvoyl group covalently per subunit.</text>
</comment>
<evidence type="ECO:0000256" key="3">
    <source>
        <dbReference type="ARBA" id="ARBA00022516"/>
    </source>
</evidence>
<feature type="active site" description="Schiff-base intermediate with substrate; via pyruvic acid; for decarboxylase activity" evidence="12">
    <location>
        <position position="264"/>
    </location>
</feature>
<accession>F2B9A2</accession>
<dbReference type="GO" id="GO:0004609">
    <property type="term" value="F:phosphatidylserine decarboxylase activity"/>
    <property type="evidence" value="ECO:0007669"/>
    <property type="project" value="UniProtKB-UniRule"/>
</dbReference>
<dbReference type="OrthoDB" id="9802030at2"/>
<comment type="similarity">
    <text evidence="12">Belongs to the phosphatidylserine decarboxylase family. PSD-B subfamily. Prokaryotic type I sub-subfamily.</text>
</comment>
<keyword evidence="3 12" id="KW-0444">Lipid biosynthesis</keyword>
<keyword evidence="9 12" id="KW-0456">Lyase</keyword>
<dbReference type="InterPro" id="IPR033178">
    <property type="entry name" value="PSD_type1_pro"/>
</dbReference>
<evidence type="ECO:0000256" key="8">
    <source>
        <dbReference type="ARBA" id="ARBA00023209"/>
    </source>
</evidence>
<sequence length="300" mass="33033">MSELRPYPKPSYPQRIKTAVHYLLPQLAVTRAAGWLADRRWGVLTTLAVKTFAACYKIDLAEAEKSRAGDYASFNEFFIRTLKPGARPIDANPDTLCLPADGRVSEAGAIENGRLIQAKGHSFTTLELLAGDETLAAQFSDGLFLTTYLSPRDYHRVHMPCAATLRRMVYVPGELYSVNPFLARHIPNLFARNERLICVFDTAFGSMVQILVGATVTASISTTWAGIINPPRPQTVLQWLYPAEGADAVKLEKGQEMGAFRLGSTVINLFPHNSIRLADTLRPGTQTRMGGLLGERIQAV</sequence>
<keyword evidence="5 12" id="KW-0443">Lipid metabolism</keyword>
<evidence type="ECO:0000256" key="9">
    <source>
        <dbReference type="ARBA" id="ARBA00023239"/>
    </source>
</evidence>
<dbReference type="GO" id="GO:0005886">
    <property type="term" value="C:plasma membrane"/>
    <property type="evidence" value="ECO:0007669"/>
    <property type="project" value="UniProtKB-SubCell"/>
</dbReference>
<proteinExistence type="inferred from homology"/>
<keyword evidence="7 12" id="KW-0865">Zymogen</keyword>
<comment type="pathway">
    <text evidence="12">Phospholipid metabolism; phosphatidylethanolamine biosynthesis; phosphatidylethanolamine from CDP-diacylglycerol: step 2/2.</text>
</comment>
<keyword evidence="10 12" id="KW-1208">Phospholipid metabolism</keyword>
<dbReference type="AlphaFoldDB" id="F2B9A2"/>
<feature type="active site" description="Charge relay system; for autoendoproteolytic cleavage activity" evidence="12">
    <location>
        <position position="101"/>
    </location>
</feature>
<evidence type="ECO:0000256" key="11">
    <source>
        <dbReference type="ARBA" id="ARBA00023317"/>
    </source>
</evidence>
<keyword evidence="2 12" id="KW-1003">Cell membrane</keyword>
<comment type="subunit">
    <text evidence="12">Heterodimer of a large membrane-associated beta subunit and a small pyruvoyl-containing alpha subunit.</text>
</comment>
<dbReference type="NCBIfam" id="TIGR00163">
    <property type="entry name" value="PS_decarb"/>
    <property type="match status" value="1"/>
</dbReference>
<dbReference type="EC" id="4.1.1.65" evidence="12"/>
<evidence type="ECO:0000256" key="4">
    <source>
        <dbReference type="ARBA" id="ARBA00022793"/>
    </source>
</evidence>
<evidence type="ECO:0000256" key="5">
    <source>
        <dbReference type="ARBA" id="ARBA00023098"/>
    </source>
</evidence>
<dbReference type="InterPro" id="IPR003817">
    <property type="entry name" value="PS_Dcarbxylase"/>
</dbReference>
<feature type="active site" description="Charge relay system; for autoendoproteolytic cleavage activity" evidence="12">
    <location>
        <position position="264"/>
    </location>
</feature>
<comment type="subcellular location">
    <subcellularLocation>
        <location evidence="12">Cell membrane</location>
        <topology evidence="12">Peripheral membrane protein</topology>
    </subcellularLocation>
</comment>
<comment type="PTM">
    <text evidence="12">Is synthesized initially as an inactive proenzyme. Formation of the active enzyme involves a self-maturation process in which the active site pyruvoyl group is generated from an internal serine residue via an autocatalytic post-translational modification. Two non-identical subunits are generated from the proenzyme in this reaction, and the pyruvate is formed at the N-terminus of the alpha chain, which is derived from the carboxyl end of the proenzyme. The autoendoproteolytic cleavage occurs by a canonical serine protease mechanism, in which the side chain hydroxyl group of the serine supplies its oxygen atom to form the C-terminus of the beta chain, while the remainder of the serine residue undergoes an oxidative deamination to produce ammonia and the pyruvoyl prosthetic group on the alpha chain. During this reaction, the Ser that is part of the protease active site of the proenzyme becomes the pyruvoyl prosthetic group, which constitutes an essential element of the active site of the mature decarboxylase.</text>
</comment>